<comment type="caution">
    <text evidence="3">The sequence shown here is derived from an EMBL/GenBank/DDBJ whole genome shotgun (WGS) entry which is preliminary data.</text>
</comment>
<dbReference type="InterPro" id="IPR006680">
    <property type="entry name" value="Amidohydro-rel"/>
</dbReference>
<accession>A0ABT8ZZ92</accession>
<dbReference type="EMBL" id="JAUQSZ010000007">
    <property type="protein sequence ID" value="MDO7842894.1"/>
    <property type="molecule type" value="Genomic_DNA"/>
</dbReference>
<reference evidence="3" key="1">
    <citation type="submission" date="2023-07" db="EMBL/GenBank/DDBJ databases">
        <authorList>
            <person name="Kim M.K."/>
        </authorList>
    </citation>
    <scope>NUCLEOTIDE SEQUENCE</scope>
    <source>
        <strain evidence="3">CA1-15</strain>
    </source>
</reference>
<evidence type="ECO:0000259" key="2">
    <source>
        <dbReference type="Pfam" id="PF01979"/>
    </source>
</evidence>
<sequence>MIRKTLLVLVATLASATPAAAETARYTAIVGGKNVGHLWADTQGDRTTVDFNIKNNGRGPTITEIVTLGADSLPTAWNVTGSTTFGSKVTESFARRGGRAEWVDSAGKGSSSTAAAAIYVAQSGSPWSDQVYATALLKQPNMTLRALPGGTLRLEKGETLTVEGKGGPLQVTRYDLTGIDTTPETMLLDAQGHLFASVSADSILVREGYEGEEVRLRKLAADWSTQRFVEIQKQVAHSYGAPVRIRNVRLFDPRAGKLTDPVSVLVSGKAIAAIEASDSPATPGEVSIDGAGGTLVPGMYEMHGHLGQEDALLNLVAGITTVRDMGNDNAVLASLIDRVDSGEIGGPHVIRSGFIEGKSPFSANNGILVDSQQAAIDAVRWYGARDFWQIKIYNSMNPAWVPAMVKEAHRLGMRVAGHVPAFATADQMIGAGYDEMTHINQFVLGWVIGPQEDTRTLFRLTALKRLPALSLDDPKVLHTIGLMVDGHKAIDPTLGIHENLLLNRDGKVPSGALDYISHMPVGTRRGLMKGWIDVSAPGDAALYEGAWSKLLAVTKLLHDRGVFIVFGTDTGGSFTYHRELEIYQEKGIMTPAEILTRATLDSARYTGQDQRMGSIEKGKLADFFLVPGDPTKTIKAIKTIGMVVKDGTFYYPSEIYPKFGIEPFTAAPKVTVPAKP</sequence>
<feature type="domain" description="Amidohydrolase-related" evidence="2">
    <location>
        <begin position="550"/>
        <end position="647"/>
    </location>
</feature>
<dbReference type="Gene3D" id="3.20.20.140">
    <property type="entry name" value="Metal-dependent hydrolases"/>
    <property type="match status" value="2"/>
</dbReference>
<dbReference type="InterPro" id="IPR011059">
    <property type="entry name" value="Metal-dep_hydrolase_composite"/>
</dbReference>
<gene>
    <name evidence="3" type="ORF">Q5H94_11205</name>
</gene>
<dbReference type="InterPro" id="IPR051781">
    <property type="entry name" value="Metallo-dep_Hydrolase"/>
</dbReference>
<name>A0ABT8ZZ92_9SPHN</name>
<evidence type="ECO:0000256" key="1">
    <source>
        <dbReference type="SAM" id="SignalP"/>
    </source>
</evidence>
<evidence type="ECO:0000313" key="4">
    <source>
        <dbReference type="Proteomes" id="UP001176468"/>
    </source>
</evidence>
<protein>
    <submittedName>
        <fullName evidence="3">Amidohydrolase family protein</fullName>
    </submittedName>
</protein>
<evidence type="ECO:0000313" key="3">
    <source>
        <dbReference type="EMBL" id="MDO7842894.1"/>
    </source>
</evidence>
<keyword evidence="1" id="KW-0732">Signal</keyword>
<dbReference type="Pfam" id="PF01979">
    <property type="entry name" value="Amidohydro_1"/>
    <property type="match status" value="1"/>
</dbReference>
<feature type="chain" id="PRO_5045762447" evidence="1">
    <location>
        <begin position="22"/>
        <end position="676"/>
    </location>
</feature>
<dbReference type="PANTHER" id="PTHR43135:SF3">
    <property type="entry name" value="ALPHA-D-RIBOSE 1-METHYLPHOSPHONATE 5-TRIPHOSPHATE DIPHOSPHATASE"/>
    <property type="match status" value="1"/>
</dbReference>
<dbReference type="RefSeq" id="WP_304561355.1">
    <property type="nucleotide sequence ID" value="NZ_JAUQSZ010000007.1"/>
</dbReference>
<proteinExistence type="predicted"/>
<dbReference type="Proteomes" id="UP001176468">
    <property type="component" value="Unassembled WGS sequence"/>
</dbReference>
<feature type="signal peptide" evidence="1">
    <location>
        <begin position="1"/>
        <end position="21"/>
    </location>
</feature>
<dbReference type="SUPFAM" id="SSF51556">
    <property type="entry name" value="Metallo-dependent hydrolases"/>
    <property type="match status" value="1"/>
</dbReference>
<organism evidence="3 4">
    <name type="scientific">Sphingomonas immobilis</name>
    <dbReference type="NCBI Taxonomy" id="3063997"/>
    <lineage>
        <taxon>Bacteria</taxon>
        <taxon>Pseudomonadati</taxon>
        <taxon>Pseudomonadota</taxon>
        <taxon>Alphaproteobacteria</taxon>
        <taxon>Sphingomonadales</taxon>
        <taxon>Sphingomonadaceae</taxon>
        <taxon>Sphingomonas</taxon>
    </lineage>
</organism>
<dbReference type="SUPFAM" id="SSF51338">
    <property type="entry name" value="Composite domain of metallo-dependent hydrolases"/>
    <property type="match status" value="1"/>
</dbReference>
<dbReference type="PANTHER" id="PTHR43135">
    <property type="entry name" value="ALPHA-D-RIBOSE 1-METHYLPHOSPHONATE 5-TRIPHOSPHATE DIPHOSPHATASE"/>
    <property type="match status" value="1"/>
</dbReference>
<keyword evidence="4" id="KW-1185">Reference proteome</keyword>
<dbReference type="InterPro" id="IPR032466">
    <property type="entry name" value="Metal_Hydrolase"/>
</dbReference>